<dbReference type="Proteomes" id="UP001239426">
    <property type="component" value="Chromosome"/>
</dbReference>
<dbReference type="AlphaFoldDB" id="A0AAX3VU95"/>
<keyword evidence="1" id="KW-0812">Transmembrane</keyword>
<proteinExistence type="predicted"/>
<keyword evidence="1" id="KW-0472">Membrane</keyword>
<dbReference type="EMBL" id="CP124841">
    <property type="protein sequence ID" value="WHF37522.1"/>
    <property type="molecule type" value="Genomic_DNA"/>
</dbReference>
<feature type="transmembrane region" description="Helical" evidence="1">
    <location>
        <begin position="66"/>
        <end position="87"/>
    </location>
</feature>
<name>A0AAX3VU95_AERSA</name>
<sequence length="101" mass="11361">MKWSERFVEWLLDLTAKSQRDPYALWPAFLGFVLALLLMIFPGVLKLRLTHSGKGTLWSYPELGDVFNIIWIGSAAVGLILFCKGVIATCARLEKAGKDLY</sequence>
<evidence type="ECO:0000256" key="1">
    <source>
        <dbReference type="SAM" id="Phobius"/>
    </source>
</evidence>
<organism evidence="2 3">
    <name type="scientific">Aeromonas salmonicida</name>
    <dbReference type="NCBI Taxonomy" id="645"/>
    <lineage>
        <taxon>Bacteria</taxon>
        <taxon>Pseudomonadati</taxon>
        <taxon>Pseudomonadota</taxon>
        <taxon>Gammaproteobacteria</taxon>
        <taxon>Aeromonadales</taxon>
        <taxon>Aeromonadaceae</taxon>
        <taxon>Aeromonas</taxon>
    </lineage>
</organism>
<evidence type="ECO:0000313" key="2">
    <source>
        <dbReference type="EMBL" id="WHF37522.1"/>
    </source>
</evidence>
<reference evidence="2" key="1">
    <citation type="submission" date="2023-05" db="EMBL/GenBank/DDBJ databases">
        <title>Aeromonas salmonicida 57, complete genome.</title>
        <authorList>
            <person name="Shao L."/>
        </authorList>
    </citation>
    <scope>NUCLEOTIDE SEQUENCE</scope>
    <source>
        <strain evidence="2">57</strain>
    </source>
</reference>
<dbReference type="RefSeq" id="WP_125598334.1">
    <property type="nucleotide sequence ID" value="NZ_CAWOII010000067.1"/>
</dbReference>
<protein>
    <submittedName>
        <fullName evidence="2">Uncharacterized protein</fullName>
    </submittedName>
</protein>
<evidence type="ECO:0000313" key="3">
    <source>
        <dbReference type="Proteomes" id="UP001239426"/>
    </source>
</evidence>
<feature type="transmembrane region" description="Helical" evidence="1">
    <location>
        <begin position="23"/>
        <end position="45"/>
    </location>
</feature>
<accession>A0AAX3VU95</accession>
<keyword evidence="1" id="KW-1133">Transmembrane helix</keyword>
<gene>
    <name evidence="2" type="ORF">QLQ87_03915</name>
</gene>